<dbReference type="GO" id="GO:0009055">
    <property type="term" value="F:electron transfer activity"/>
    <property type="evidence" value="ECO:0007669"/>
    <property type="project" value="TreeGrafter"/>
</dbReference>
<dbReference type="Pfam" id="PF02525">
    <property type="entry name" value="Flavodoxin_2"/>
    <property type="match status" value="1"/>
</dbReference>
<dbReference type="PANTHER" id="PTHR47307">
    <property type="entry name" value="GLUTATHIONE-REGULATED POTASSIUM-EFFLUX SYSTEM ANCILLARY PROTEIN KEFG"/>
    <property type="match status" value="1"/>
</dbReference>
<name>A0A976RTB2_9LACO</name>
<dbReference type="EMBL" id="CP093361">
    <property type="protein sequence ID" value="UQS87462.1"/>
    <property type="molecule type" value="Genomic_DNA"/>
</dbReference>
<dbReference type="InterPro" id="IPR029039">
    <property type="entry name" value="Flavoprotein-like_sf"/>
</dbReference>
<feature type="domain" description="Flavodoxin-like fold" evidence="3">
    <location>
        <begin position="1"/>
        <end position="158"/>
    </location>
</feature>
<dbReference type="SUPFAM" id="SSF52218">
    <property type="entry name" value="Flavoproteins"/>
    <property type="match status" value="1"/>
</dbReference>
<keyword evidence="5" id="KW-1185">Reference proteome</keyword>
<dbReference type="GO" id="GO:0003955">
    <property type="term" value="F:NAD(P)H dehydrogenase (quinone) activity"/>
    <property type="evidence" value="ECO:0007669"/>
    <property type="project" value="TreeGrafter"/>
</dbReference>
<reference evidence="4" key="1">
    <citation type="journal article" date="2022" name="Int. J. Syst. Evol. Microbiol.">
        <title>Apilactobacillus apisilvae sp. nov., Nicolia spurrieriana gen. nov. sp. nov., Bombilactobacillus folatiphilus sp. nov. and Bombilactobacillus thymidiniphilus sp. nov., four new lactic acid bacterial isolates from stingless bees Tetragonula carbonaria and Austroplebeia australis.</title>
        <authorList>
            <person name="Oliphant S.A."/>
            <person name="Watson-Haigh N.S."/>
            <person name="Sumby K.M."/>
            <person name="Gardner J."/>
            <person name="Groom S."/>
            <person name="Jiranek V."/>
        </authorList>
    </citation>
    <scope>NUCLEOTIDE SEQUENCE</scope>
    <source>
        <strain evidence="4">SGEP1_A5</strain>
    </source>
</reference>
<dbReference type="InterPro" id="IPR046980">
    <property type="entry name" value="KefG/KefF"/>
</dbReference>
<evidence type="ECO:0000313" key="4">
    <source>
        <dbReference type="EMBL" id="UQS87462.1"/>
    </source>
</evidence>
<evidence type="ECO:0000256" key="2">
    <source>
        <dbReference type="SAM" id="Coils"/>
    </source>
</evidence>
<dbReference type="InterPro" id="IPR003680">
    <property type="entry name" value="Flavodoxin_fold"/>
</dbReference>
<keyword evidence="1" id="KW-0560">Oxidoreductase</keyword>
<dbReference type="AlphaFoldDB" id="A0A976RTB2"/>
<dbReference type="Proteomes" id="UP000831181">
    <property type="component" value="Chromosome"/>
</dbReference>
<feature type="coiled-coil region" evidence="2">
    <location>
        <begin position="205"/>
        <end position="232"/>
    </location>
</feature>
<dbReference type="RefSeq" id="WP_260117269.1">
    <property type="nucleotide sequence ID" value="NZ_CP093361.1"/>
</dbReference>
<accession>A0A976RTB2</accession>
<dbReference type="PANTHER" id="PTHR47307:SF1">
    <property type="entry name" value="GLUTATHIONE-REGULATED POTASSIUM-EFFLUX SYSTEM ANCILLARY PROTEIN KEFG"/>
    <property type="match status" value="1"/>
</dbReference>
<proteinExistence type="predicted"/>
<evidence type="ECO:0000259" key="3">
    <source>
        <dbReference type="Pfam" id="PF02525"/>
    </source>
</evidence>
<organism evidence="4 5">
    <name type="scientific">Nicoliella spurrieriana</name>
    <dbReference type="NCBI Taxonomy" id="2925830"/>
    <lineage>
        <taxon>Bacteria</taxon>
        <taxon>Bacillati</taxon>
        <taxon>Bacillota</taxon>
        <taxon>Bacilli</taxon>
        <taxon>Lactobacillales</taxon>
        <taxon>Lactobacillaceae</taxon>
        <taxon>Nicoliella</taxon>
    </lineage>
</organism>
<evidence type="ECO:0000313" key="5">
    <source>
        <dbReference type="Proteomes" id="UP000831181"/>
    </source>
</evidence>
<keyword evidence="2" id="KW-0175">Coiled coil</keyword>
<gene>
    <name evidence="4" type="ORF">MOO44_04725</name>
</gene>
<dbReference type="KEGG" id="lbe:MOO44_04725"/>
<sequence>MKTLIIISHPEIKDSGTQAFLKGALRNLNGVTWHGLDTKYPDYQIDVAAEQKQLVAADRIIFQFPLYWYSSPALLKQWEDDVLTRNFTQVNQDGRLAGKQLGIVVTLGTAAKNYTVGGSEGVSISELMKPFQAVAKQAGMDFLPPFVVDRFKYQTAQQKAHLLFDYQNYVNNPHPATFKGQQDWVIERLRDKASREGDATRQTLLNLTIDQIEQNEAELASLKDQIEMIKRGDDE</sequence>
<dbReference type="GO" id="GO:0010181">
    <property type="term" value="F:FMN binding"/>
    <property type="evidence" value="ECO:0007669"/>
    <property type="project" value="TreeGrafter"/>
</dbReference>
<evidence type="ECO:0000256" key="1">
    <source>
        <dbReference type="ARBA" id="ARBA00023002"/>
    </source>
</evidence>
<dbReference type="Gene3D" id="3.40.50.360">
    <property type="match status" value="1"/>
</dbReference>
<protein>
    <submittedName>
        <fullName evidence="4">NAD(P)H-dependent oxidoreductase</fullName>
    </submittedName>
</protein>